<accession>A0A5B7H2A4</accession>
<reference evidence="2 3" key="1">
    <citation type="submission" date="2019-05" db="EMBL/GenBank/DDBJ databases">
        <title>Another draft genome of Portunus trituberculatus and its Hox gene families provides insights of decapod evolution.</title>
        <authorList>
            <person name="Jeong J.-H."/>
            <person name="Song I."/>
            <person name="Kim S."/>
            <person name="Choi T."/>
            <person name="Kim D."/>
            <person name="Ryu S."/>
            <person name="Kim W."/>
        </authorList>
    </citation>
    <scope>NUCLEOTIDE SEQUENCE [LARGE SCALE GENOMIC DNA]</scope>
    <source>
        <tissue evidence="2">Muscle</tissue>
    </source>
</reference>
<evidence type="ECO:0000256" key="1">
    <source>
        <dbReference type="SAM" id="MobiDB-lite"/>
    </source>
</evidence>
<gene>
    <name evidence="2" type="ORF">E2C01_060842</name>
</gene>
<proteinExistence type="predicted"/>
<dbReference type="AlphaFoldDB" id="A0A5B7H2A4"/>
<dbReference type="Proteomes" id="UP000324222">
    <property type="component" value="Unassembled WGS sequence"/>
</dbReference>
<evidence type="ECO:0000313" key="3">
    <source>
        <dbReference type="Proteomes" id="UP000324222"/>
    </source>
</evidence>
<comment type="caution">
    <text evidence="2">The sequence shown here is derived from an EMBL/GenBank/DDBJ whole genome shotgun (WGS) entry which is preliminary data.</text>
</comment>
<keyword evidence="3" id="KW-1185">Reference proteome</keyword>
<name>A0A5B7H2A4_PORTR</name>
<feature type="region of interest" description="Disordered" evidence="1">
    <location>
        <begin position="34"/>
        <end position="70"/>
    </location>
</feature>
<organism evidence="2 3">
    <name type="scientific">Portunus trituberculatus</name>
    <name type="common">Swimming crab</name>
    <name type="synonym">Neptunus trituberculatus</name>
    <dbReference type="NCBI Taxonomy" id="210409"/>
    <lineage>
        <taxon>Eukaryota</taxon>
        <taxon>Metazoa</taxon>
        <taxon>Ecdysozoa</taxon>
        <taxon>Arthropoda</taxon>
        <taxon>Crustacea</taxon>
        <taxon>Multicrustacea</taxon>
        <taxon>Malacostraca</taxon>
        <taxon>Eumalacostraca</taxon>
        <taxon>Eucarida</taxon>
        <taxon>Decapoda</taxon>
        <taxon>Pleocyemata</taxon>
        <taxon>Brachyura</taxon>
        <taxon>Eubrachyura</taxon>
        <taxon>Portunoidea</taxon>
        <taxon>Portunidae</taxon>
        <taxon>Portuninae</taxon>
        <taxon>Portunus</taxon>
    </lineage>
</organism>
<evidence type="ECO:0000313" key="2">
    <source>
        <dbReference type="EMBL" id="MPC66691.1"/>
    </source>
</evidence>
<protein>
    <submittedName>
        <fullName evidence="2">Uncharacterized protein</fullName>
    </submittedName>
</protein>
<dbReference type="EMBL" id="VSRR010025117">
    <property type="protein sequence ID" value="MPC66691.1"/>
    <property type="molecule type" value="Genomic_DNA"/>
</dbReference>
<sequence length="70" mass="7749">MPLLHTVTSFGLSEILQKTNIFIRSGTKHFTGTTCSPRLSAATRARRHKPVGRGTKDANTTRAQLAEKRQ</sequence>